<protein>
    <recommendedName>
        <fullName evidence="4">DUF834 domain-containing protein</fullName>
    </recommendedName>
</protein>
<evidence type="ECO:0000256" key="1">
    <source>
        <dbReference type="SAM" id="MobiDB-lite"/>
    </source>
</evidence>
<feature type="region of interest" description="Disordered" evidence="1">
    <location>
        <begin position="134"/>
        <end position="164"/>
    </location>
</feature>
<reference evidence="2 3" key="1">
    <citation type="journal article" date="2014" name="Agronomy (Basel)">
        <title>A Draft Genome Sequence for Ensete ventricosum, the Drought-Tolerant Tree Against Hunger.</title>
        <authorList>
            <person name="Harrison J."/>
            <person name="Moore K.A."/>
            <person name="Paszkiewicz K."/>
            <person name="Jones T."/>
            <person name="Grant M."/>
            <person name="Ambacheew D."/>
            <person name="Muzemil S."/>
            <person name="Studholme D.J."/>
        </authorList>
    </citation>
    <scope>NUCLEOTIDE SEQUENCE [LARGE SCALE GENOMIC DNA]</scope>
</reference>
<organism evidence="2 3">
    <name type="scientific">Ensete ventricosum</name>
    <name type="common">Abyssinian banana</name>
    <name type="synonym">Musa ensete</name>
    <dbReference type="NCBI Taxonomy" id="4639"/>
    <lineage>
        <taxon>Eukaryota</taxon>
        <taxon>Viridiplantae</taxon>
        <taxon>Streptophyta</taxon>
        <taxon>Embryophyta</taxon>
        <taxon>Tracheophyta</taxon>
        <taxon>Spermatophyta</taxon>
        <taxon>Magnoliopsida</taxon>
        <taxon>Liliopsida</taxon>
        <taxon>Zingiberales</taxon>
        <taxon>Musaceae</taxon>
        <taxon>Ensete</taxon>
    </lineage>
</organism>
<evidence type="ECO:0000313" key="2">
    <source>
        <dbReference type="EMBL" id="RRT68665.1"/>
    </source>
</evidence>
<evidence type="ECO:0008006" key="4">
    <source>
        <dbReference type="Google" id="ProtNLM"/>
    </source>
</evidence>
<sequence>MVVIMWGYGREVATVDVGEDAGAGKRQGKEEGSSEEDVGEETGSDKGATTLLVQVEKKASATATKAVWKHDRDRGKKKGNSASVSATVASDRWATRDGNNGALGRRLEREQGKKEIGSRDGRGIAVVAAKSAMTGKGNDTTGGGGRYDYEKEGSSEDSASDGCARVGCGNGSLMELRKRKQVAIGADGSNDNASDEGWI</sequence>
<dbReference type="Proteomes" id="UP000287651">
    <property type="component" value="Unassembled WGS sequence"/>
</dbReference>
<dbReference type="AlphaFoldDB" id="A0A426ZXI1"/>
<proteinExistence type="predicted"/>
<feature type="compositionally biased region" description="Acidic residues" evidence="1">
    <location>
        <begin position="33"/>
        <end position="42"/>
    </location>
</feature>
<feature type="region of interest" description="Disordered" evidence="1">
    <location>
        <begin position="15"/>
        <end position="120"/>
    </location>
</feature>
<feature type="compositionally biased region" description="Basic and acidic residues" evidence="1">
    <location>
        <begin position="105"/>
        <end position="120"/>
    </location>
</feature>
<accession>A0A426ZXI1</accession>
<evidence type="ECO:0000313" key="3">
    <source>
        <dbReference type="Proteomes" id="UP000287651"/>
    </source>
</evidence>
<comment type="caution">
    <text evidence="2">The sequence shown here is derived from an EMBL/GenBank/DDBJ whole genome shotgun (WGS) entry which is preliminary data.</text>
</comment>
<gene>
    <name evidence="2" type="ORF">B296_00038100</name>
</gene>
<dbReference type="EMBL" id="AMZH03004623">
    <property type="protein sequence ID" value="RRT68665.1"/>
    <property type="molecule type" value="Genomic_DNA"/>
</dbReference>
<name>A0A426ZXI1_ENSVE</name>